<sequence length="521" mass="56074">MAAVHPVPPSWKDLGKSASDLLNKDFPLAGNALEVKTRAPNGVAFKVAGLRDAKSAAIAGDLEAKYSDVKNGVTLTQTWTTSNVLKTQVELENQVAKGLKLDIQGHLLPATQGKSAYVTAIYRQPSVHTRALLDVFKGPTFTADAVIGRDGFLLGAESTYSVPSGAVTRYALGLGYAAPTYTVTLHGLANLSVFSASYYHKVSKDVEAGAKAIWDSKSTASQVGLEVGTKCYLDNTAFVKAKINSVGVAALGYTQALRPGVKASFGLAVDTAKLGEASHKVGTSLTFEAYGCGNSGFEPSSASDHDDGDDGAYAVFGLVQHDRNSRSNLDLNDDEHFFVNPRRHHPLYRIPRLPPRLYHHHHHHHHLPPPPPPSSPSSPSSTIPAEPAAELPPSSPEYPPARRWRTARLSELLRRGFEPVFPHSQQWTHPPGRRVPSTTKATEPSSPSPSSCFSSTSSSPLHCAPPHEWPIDEHRPIARGAEATGQAVSVEQPEEEDGRRREDPTLRSNGLPTLPPPVYEP</sequence>
<name>A0A9P6W1D8_RHOMI</name>
<feature type="region of interest" description="Disordered" evidence="11">
    <location>
        <begin position="422"/>
        <end position="521"/>
    </location>
</feature>
<comment type="subcellular location">
    <subcellularLocation>
        <location evidence="1">Mitochondrion outer membrane</location>
    </subcellularLocation>
</comment>
<dbReference type="InterPro" id="IPR023614">
    <property type="entry name" value="Porin_dom_sf"/>
</dbReference>
<evidence type="ECO:0000256" key="8">
    <source>
        <dbReference type="ARBA" id="ARBA00023114"/>
    </source>
</evidence>
<feature type="compositionally biased region" description="Low complexity" evidence="11">
    <location>
        <begin position="377"/>
        <end position="392"/>
    </location>
</feature>
<keyword evidence="6" id="KW-1000">Mitochondrion outer membrane</keyword>
<keyword evidence="5" id="KW-0812">Transmembrane</keyword>
<dbReference type="InterPro" id="IPR001925">
    <property type="entry name" value="Porin_Euk"/>
</dbReference>
<evidence type="ECO:0000256" key="2">
    <source>
        <dbReference type="ARBA" id="ARBA00007780"/>
    </source>
</evidence>
<evidence type="ECO:0000313" key="13">
    <source>
        <dbReference type="Proteomes" id="UP000777482"/>
    </source>
</evidence>
<keyword evidence="9" id="KW-0496">Mitochondrion</keyword>
<dbReference type="GO" id="GO:0008308">
    <property type="term" value="F:voltage-gated monoatomic anion channel activity"/>
    <property type="evidence" value="ECO:0007669"/>
    <property type="project" value="InterPro"/>
</dbReference>
<comment type="caution">
    <text evidence="12">The sequence shown here is derived from an EMBL/GenBank/DDBJ whole genome shotgun (WGS) entry which is preliminary data.</text>
</comment>
<reference evidence="12 13" key="1">
    <citation type="submission" date="2020-11" db="EMBL/GenBank/DDBJ databases">
        <title>Kefir isolates.</title>
        <authorList>
            <person name="Marcisauskas S."/>
            <person name="Kim Y."/>
            <person name="Blasche S."/>
        </authorList>
    </citation>
    <scope>NUCLEOTIDE SEQUENCE [LARGE SCALE GENOMIC DNA]</scope>
    <source>
        <strain evidence="12 13">KR</strain>
    </source>
</reference>
<dbReference type="PANTHER" id="PTHR11743">
    <property type="entry name" value="VOLTAGE-DEPENDENT ANION-SELECTIVE CHANNEL"/>
    <property type="match status" value="1"/>
</dbReference>
<evidence type="ECO:0000256" key="10">
    <source>
        <dbReference type="ARBA" id="ARBA00023136"/>
    </source>
</evidence>
<evidence type="ECO:0000256" key="6">
    <source>
        <dbReference type="ARBA" id="ARBA00022787"/>
    </source>
</evidence>
<dbReference type="InterPro" id="IPR027246">
    <property type="entry name" value="Porin_Euk/Tom40"/>
</dbReference>
<dbReference type="GO" id="GO:0005741">
    <property type="term" value="C:mitochondrial outer membrane"/>
    <property type="evidence" value="ECO:0007669"/>
    <property type="project" value="UniProtKB-SubCell"/>
</dbReference>
<dbReference type="Proteomes" id="UP000777482">
    <property type="component" value="Unassembled WGS sequence"/>
</dbReference>
<dbReference type="GO" id="GO:0015288">
    <property type="term" value="F:porin activity"/>
    <property type="evidence" value="ECO:0007669"/>
    <property type="project" value="UniProtKB-KW"/>
</dbReference>
<keyword evidence="3" id="KW-0813">Transport</keyword>
<evidence type="ECO:0000313" key="12">
    <source>
        <dbReference type="EMBL" id="KAG0659613.1"/>
    </source>
</evidence>
<keyword evidence="8" id="KW-0626">Porin</keyword>
<evidence type="ECO:0000256" key="7">
    <source>
        <dbReference type="ARBA" id="ARBA00023065"/>
    </source>
</evidence>
<evidence type="ECO:0000256" key="4">
    <source>
        <dbReference type="ARBA" id="ARBA00022452"/>
    </source>
</evidence>
<keyword evidence="10" id="KW-0472">Membrane</keyword>
<dbReference type="OrthoDB" id="7827681at2759"/>
<proteinExistence type="inferred from homology"/>
<keyword evidence="13" id="KW-1185">Reference proteome</keyword>
<dbReference type="CDD" id="cd07306">
    <property type="entry name" value="Porin3_VDAC"/>
    <property type="match status" value="1"/>
</dbReference>
<evidence type="ECO:0000256" key="5">
    <source>
        <dbReference type="ARBA" id="ARBA00022692"/>
    </source>
</evidence>
<protein>
    <submittedName>
        <fullName evidence="12">Mitochondrial porin</fullName>
    </submittedName>
</protein>
<dbReference type="Pfam" id="PF01459">
    <property type="entry name" value="Porin_3"/>
    <property type="match status" value="1"/>
</dbReference>
<organism evidence="12 13">
    <name type="scientific">Rhodotorula mucilaginosa</name>
    <name type="common">Yeast</name>
    <name type="synonym">Rhodotorula rubra</name>
    <dbReference type="NCBI Taxonomy" id="5537"/>
    <lineage>
        <taxon>Eukaryota</taxon>
        <taxon>Fungi</taxon>
        <taxon>Dikarya</taxon>
        <taxon>Basidiomycota</taxon>
        <taxon>Pucciniomycotina</taxon>
        <taxon>Microbotryomycetes</taxon>
        <taxon>Sporidiobolales</taxon>
        <taxon>Sporidiobolaceae</taxon>
        <taxon>Rhodotorula</taxon>
    </lineage>
</organism>
<feature type="compositionally biased region" description="Low complexity" evidence="11">
    <location>
        <begin position="436"/>
        <end position="460"/>
    </location>
</feature>
<dbReference type="PRINTS" id="PR00185">
    <property type="entry name" value="EUKARYTPORIN"/>
</dbReference>
<evidence type="ECO:0000256" key="11">
    <source>
        <dbReference type="SAM" id="MobiDB-lite"/>
    </source>
</evidence>
<evidence type="ECO:0000256" key="1">
    <source>
        <dbReference type="ARBA" id="ARBA00004294"/>
    </source>
</evidence>
<evidence type="ECO:0000256" key="3">
    <source>
        <dbReference type="ARBA" id="ARBA00022448"/>
    </source>
</evidence>
<dbReference type="Gene3D" id="2.40.160.10">
    <property type="entry name" value="Porin"/>
    <property type="match status" value="1"/>
</dbReference>
<gene>
    <name evidence="12" type="primary">POR1</name>
    <name evidence="12" type="ORF">C6P46_005104</name>
</gene>
<keyword evidence="4" id="KW-1134">Transmembrane beta strand</keyword>
<dbReference type="EMBL" id="PUHQ01000052">
    <property type="protein sequence ID" value="KAG0659613.1"/>
    <property type="molecule type" value="Genomic_DNA"/>
</dbReference>
<dbReference type="GO" id="GO:0046930">
    <property type="term" value="C:pore complex"/>
    <property type="evidence" value="ECO:0007669"/>
    <property type="project" value="UniProtKB-KW"/>
</dbReference>
<keyword evidence="7" id="KW-0406">Ion transport</keyword>
<accession>A0A9P6W1D8</accession>
<comment type="similarity">
    <text evidence="2">Belongs to the eukaryotic mitochondrial porin family.</text>
</comment>
<dbReference type="AlphaFoldDB" id="A0A9P6W1D8"/>
<feature type="region of interest" description="Disordered" evidence="11">
    <location>
        <begin position="359"/>
        <end position="401"/>
    </location>
</feature>
<dbReference type="FunFam" id="2.40.160.10:FF:000012">
    <property type="entry name" value="Voltage-dependent anion-selective channel"/>
    <property type="match status" value="1"/>
</dbReference>
<evidence type="ECO:0000256" key="9">
    <source>
        <dbReference type="ARBA" id="ARBA00023128"/>
    </source>
</evidence>
<dbReference type="PANTHER" id="PTHR11743:SF70">
    <property type="entry name" value="GH26960P-RELATED"/>
    <property type="match status" value="1"/>
</dbReference>